<keyword evidence="3" id="KW-0863">Zinc-finger</keyword>
<reference evidence="6 7" key="1">
    <citation type="journal article" date="2021" name="Sci. Rep.">
        <title>Chromosome anchoring in Senegalese sole (Solea senegalensis) reveals sex-associated markers and genome rearrangements in flatfish.</title>
        <authorList>
            <person name="Guerrero-Cozar I."/>
            <person name="Gomez-Garrido J."/>
            <person name="Berbel C."/>
            <person name="Martinez-Blanch J.F."/>
            <person name="Alioto T."/>
            <person name="Claros M.G."/>
            <person name="Gagnaire P.A."/>
            <person name="Manchado M."/>
        </authorList>
    </citation>
    <scope>NUCLEOTIDE SEQUENCE [LARGE SCALE GENOMIC DNA]</scope>
    <source>
        <strain evidence="6">Sse05_10M</strain>
    </source>
</reference>
<organism evidence="6 7">
    <name type="scientific">Solea senegalensis</name>
    <name type="common">Senegalese sole</name>
    <dbReference type="NCBI Taxonomy" id="28829"/>
    <lineage>
        <taxon>Eukaryota</taxon>
        <taxon>Metazoa</taxon>
        <taxon>Chordata</taxon>
        <taxon>Craniata</taxon>
        <taxon>Vertebrata</taxon>
        <taxon>Euteleostomi</taxon>
        <taxon>Actinopterygii</taxon>
        <taxon>Neopterygii</taxon>
        <taxon>Teleostei</taxon>
        <taxon>Neoteleostei</taxon>
        <taxon>Acanthomorphata</taxon>
        <taxon>Carangaria</taxon>
        <taxon>Pleuronectiformes</taxon>
        <taxon>Pleuronectoidei</taxon>
        <taxon>Soleidae</taxon>
        <taxon>Solea</taxon>
    </lineage>
</organism>
<evidence type="ECO:0000256" key="2">
    <source>
        <dbReference type="ARBA" id="ARBA00022723"/>
    </source>
</evidence>
<dbReference type="InterPro" id="IPR052035">
    <property type="entry name" value="ZnF_BED_domain_contain"/>
</dbReference>
<dbReference type="GO" id="GO:0005634">
    <property type="term" value="C:nucleus"/>
    <property type="evidence" value="ECO:0007669"/>
    <property type="project" value="UniProtKB-SubCell"/>
</dbReference>
<evidence type="ECO:0000313" key="6">
    <source>
        <dbReference type="EMBL" id="KAG7514277.1"/>
    </source>
</evidence>
<evidence type="ECO:0000256" key="1">
    <source>
        <dbReference type="ARBA" id="ARBA00004123"/>
    </source>
</evidence>
<dbReference type="EMBL" id="JAGKHQ010000006">
    <property type="protein sequence ID" value="KAG7514277.1"/>
    <property type="molecule type" value="Genomic_DNA"/>
</dbReference>
<keyword evidence="2" id="KW-0479">Metal-binding</keyword>
<dbReference type="GO" id="GO:0008270">
    <property type="term" value="F:zinc ion binding"/>
    <property type="evidence" value="ECO:0007669"/>
    <property type="project" value="UniProtKB-KW"/>
</dbReference>
<evidence type="ECO:0000256" key="3">
    <source>
        <dbReference type="ARBA" id="ARBA00022771"/>
    </source>
</evidence>
<gene>
    <name evidence="6" type="ORF">JOB18_029583</name>
</gene>
<dbReference type="AlphaFoldDB" id="A0AAV6SCC8"/>
<dbReference type="Proteomes" id="UP000693946">
    <property type="component" value="Linkage Group LG14"/>
</dbReference>
<evidence type="ECO:0000256" key="5">
    <source>
        <dbReference type="ARBA" id="ARBA00023242"/>
    </source>
</evidence>
<proteinExistence type="predicted"/>
<dbReference type="PANTHER" id="PTHR46481:SF10">
    <property type="entry name" value="ZINC FINGER BED DOMAIN-CONTAINING PROTEIN 39"/>
    <property type="match status" value="1"/>
</dbReference>
<accession>A0AAV6SCC8</accession>
<protein>
    <submittedName>
        <fullName evidence="6">Zinc finger BED domain-containing protein 4-like isoform X2</fullName>
    </submittedName>
</protein>
<sequence>MSTIIMAPLCSIYISNIPQAFKCRVMGWFVYLLCDMEKLTQVQLHLGMAKMKLMQEVETRWNSTYLMPQRLVELREPVGVALAGLQHDTPMITSDEFNVIGGCLSLPSPFYDATVELSAEENVSASKLVPLMKMLEQNLQEEIANPARKPAVALEMGDQLIRQLREKLYILQSMSIMSLATLLDPRFKVIGFFSQTKATEAIKRPTSECATIIGAQQSREEIPQASTSHDVTGGYLLFYIYQLFL</sequence>
<keyword evidence="5" id="KW-0539">Nucleus</keyword>
<keyword evidence="7" id="KW-1185">Reference proteome</keyword>
<keyword evidence="4" id="KW-0862">Zinc</keyword>
<dbReference type="PANTHER" id="PTHR46481">
    <property type="entry name" value="ZINC FINGER BED DOMAIN-CONTAINING PROTEIN 4"/>
    <property type="match status" value="1"/>
</dbReference>
<comment type="subcellular location">
    <subcellularLocation>
        <location evidence="1">Nucleus</location>
    </subcellularLocation>
</comment>
<evidence type="ECO:0000256" key="4">
    <source>
        <dbReference type="ARBA" id="ARBA00022833"/>
    </source>
</evidence>
<evidence type="ECO:0000313" key="7">
    <source>
        <dbReference type="Proteomes" id="UP000693946"/>
    </source>
</evidence>
<comment type="caution">
    <text evidence="6">The sequence shown here is derived from an EMBL/GenBank/DDBJ whole genome shotgun (WGS) entry which is preliminary data.</text>
</comment>
<name>A0AAV6SCC8_SOLSE</name>